<protein>
    <submittedName>
        <fullName evidence="4">Uncharacterized protein</fullName>
    </submittedName>
</protein>
<feature type="compositionally biased region" description="Acidic residues" evidence="2">
    <location>
        <begin position="73"/>
        <end position="85"/>
    </location>
</feature>
<dbReference type="Proteomes" id="UP000186922">
    <property type="component" value="Unassembled WGS sequence"/>
</dbReference>
<feature type="compositionally biased region" description="Polar residues" evidence="2">
    <location>
        <begin position="128"/>
        <end position="147"/>
    </location>
</feature>
<keyword evidence="3" id="KW-0812">Transmembrane</keyword>
<feature type="region of interest" description="Disordered" evidence="2">
    <location>
        <begin position="574"/>
        <end position="637"/>
    </location>
</feature>
<evidence type="ECO:0000313" key="4">
    <source>
        <dbReference type="EMBL" id="GAV07792.1"/>
    </source>
</evidence>
<dbReference type="OrthoDB" id="10674766at2759"/>
<feature type="region of interest" description="Disordered" evidence="2">
    <location>
        <begin position="360"/>
        <end position="389"/>
    </location>
</feature>
<keyword evidence="3" id="KW-0472">Membrane</keyword>
<feature type="compositionally biased region" description="Polar residues" evidence="2">
    <location>
        <begin position="1"/>
        <end position="11"/>
    </location>
</feature>
<accession>A0A1D1W2N3</accession>
<evidence type="ECO:0000256" key="1">
    <source>
        <dbReference type="SAM" id="Coils"/>
    </source>
</evidence>
<keyword evidence="1" id="KW-0175">Coiled coil</keyword>
<evidence type="ECO:0000313" key="5">
    <source>
        <dbReference type="Proteomes" id="UP000186922"/>
    </source>
</evidence>
<feature type="region of interest" description="Disordered" evidence="2">
    <location>
        <begin position="432"/>
        <end position="455"/>
    </location>
</feature>
<feature type="compositionally biased region" description="Basic and acidic residues" evidence="2">
    <location>
        <begin position="592"/>
        <end position="614"/>
    </location>
</feature>
<keyword evidence="5" id="KW-1185">Reference proteome</keyword>
<proteinExistence type="predicted"/>
<evidence type="ECO:0000256" key="2">
    <source>
        <dbReference type="SAM" id="MobiDB-lite"/>
    </source>
</evidence>
<evidence type="ECO:0000256" key="3">
    <source>
        <dbReference type="SAM" id="Phobius"/>
    </source>
</evidence>
<comment type="caution">
    <text evidence="4">The sequence shown here is derived from an EMBL/GenBank/DDBJ whole genome shotgun (WGS) entry which is preliminary data.</text>
</comment>
<dbReference type="AlphaFoldDB" id="A0A1D1W2N3"/>
<feature type="compositionally biased region" description="Low complexity" evidence="2">
    <location>
        <begin position="26"/>
        <end position="39"/>
    </location>
</feature>
<keyword evidence="3" id="KW-1133">Transmembrane helix</keyword>
<reference evidence="4 5" key="1">
    <citation type="journal article" date="2016" name="Nat. Commun.">
        <title>Extremotolerant tardigrade genome and improved radiotolerance of human cultured cells by tardigrade-unique protein.</title>
        <authorList>
            <person name="Hashimoto T."/>
            <person name="Horikawa D.D."/>
            <person name="Saito Y."/>
            <person name="Kuwahara H."/>
            <person name="Kozuka-Hata H."/>
            <person name="Shin-I T."/>
            <person name="Minakuchi Y."/>
            <person name="Ohishi K."/>
            <person name="Motoyama A."/>
            <person name="Aizu T."/>
            <person name="Enomoto A."/>
            <person name="Kondo K."/>
            <person name="Tanaka S."/>
            <person name="Hara Y."/>
            <person name="Koshikawa S."/>
            <person name="Sagara H."/>
            <person name="Miura T."/>
            <person name="Yokobori S."/>
            <person name="Miyagawa K."/>
            <person name="Suzuki Y."/>
            <person name="Kubo T."/>
            <person name="Oyama M."/>
            <person name="Kohara Y."/>
            <person name="Fujiyama A."/>
            <person name="Arakawa K."/>
            <person name="Katayama T."/>
            <person name="Toyoda A."/>
            <person name="Kunieda T."/>
        </authorList>
    </citation>
    <scope>NUCLEOTIDE SEQUENCE [LARGE SCALE GENOMIC DNA]</scope>
    <source>
        <strain evidence="4 5">YOKOZUNA-1</strain>
    </source>
</reference>
<feature type="transmembrane region" description="Helical" evidence="3">
    <location>
        <begin position="189"/>
        <end position="208"/>
    </location>
</feature>
<feature type="coiled-coil region" evidence="1">
    <location>
        <begin position="258"/>
        <end position="292"/>
    </location>
</feature>
<dbReference type="EMBL" id="BDGG01000016">
    <property type="protein sequence ID" value="GAV07792.1"/>
    <property type="molecule type" value="Genomic_DNA"/>
</dbReference>
<sequence length="723" mass="81645">MERENSNSSLHGWTLVDHDQEEQVVSGSSRSSSISGHWSSSKDVEDATKQQSAKNAAPPESETVTNDRTAIDISDETSEQSDGEVVAIEEDTDDHLEGWETAQRQTGPCQCSLNTSWVQDDDECSMGESDTSSHSGWQVPPSSVRQRSASEELRDEDEVEALPLDYPAGYAPTTRAYVHRRNEELNRGLTVYVVMMAVLVALLAMGHFGGTLIVTRHAHYGAPVDVAQNMRRSMGVVPNGPTVDVGGQGQHAEVFLKLHQMMKTQGELKRRISALEDENRALRLRLADSRKLLTRIVHKAPVFNISTGQDGSSWSKRASLSASAGLTLSDIVHLHEPKDEVPRNFHRLQKAGLASVLANKSSLQQPSRPALTKVTCSKPASPESRGPASWVHRLRNDTKWKGMKAQVESIKRDLYNVKERYQEVNRSHIWKNLSTVPPSSQHKHQSQTSRESKDSKYAHCGLGGTLYNDYCYLTPNKYRAASNQPSQKRQPEVKAGKAGWYWKTHDPLRLWHTLQHLSRTKKIKKALKKWTYDLVSVSSPFLKDTIAHVPKRLQASKDWVSCQWKWWQKAVQHTGGEGGSRWTMSLNSSPGCRDDGWRPKCKDGQCKPQEVPKENRKRKKETPKVPQGQTEKKAETLGKADWYSQRAVDRARYRLSQVKQWKTSNLTLTSWLFERARGRQVQREQQVATDYNETPTRQEAIPADPIYAFLKHRAAARALNRYP</sequence>
<feature type="region of interest" description="Disordered" evidence="2">
    <location>
        <begin position="1"/>
        <end position="85"/>
    </location>
</feature>
<feature type="region of interest" description="Disordered" evidence="2">
    <location>
        <begin position="122"/>
        <end position="160"/>
    </location>
</feature>
<organism evidence="4 5">
    <name type="scientific">Ramazzottius varieornatus</name>
    <name type="common">Water bear</name>
    <name type="synonym">Tardigrade</name>
    <dbReference type="NCBI Taxonomy" id="947166"/>
    <lineage>
        <taxon>Eukaryota</taxon>
        <taxon>Metazoa</taxon>
        <taxon>Ecdysozoa</taxon>
        <taxon>Tardigrada</taxon>
        <taxon>Eutardigrada</taxon>
        <taxon>Parachela</taxon>
        <taxon>Hypsibioidea</taxon>
        <taxon>Ramazzottiidae</taxon>
        <taxon>Ramazzottius</taxon>
    </lineage>
</organism>
<gene>
    <name evidence="4" type="primary">RvY_17591-1</name>
    <name evidence="4" type="synonym">RvY_17591.1</name>
    <name evidence="4" type="ORF">RvY_17591</name>
</gene>
<name>A0A1D1W2N3_RAMVA</name>